<reference evidence="1 2" key="1">
    <citation type="submission" date="2020-11" db="EMBL/GenBank/DDBJ databases">
        <title>Pseudonocardia abyssalis sp. nov. and Pseudonocardia oceani sp. nov., description and phylogenomic analysis of two novel actinomycetes isolated from the deep Southern Ocean.</title>
        <authorList>
            <person name="Parra J."/>
        </authorList>
    </citation>
    <scope>NUCLEOTIDE SEQUENCE [LARGE SCALE GENOMIC DNA]</scope>
    <source>
        <strain evidence="1 2">KRD-168</strain>
    </source>
</reference>
<evidence type="ECO:0000313" key="1">
    <source>
        <dbReference type="EMBL" id="MBW0136073.1"/>
    </source>
</evidence>
<dbReference type="EMBL" id="JADQDK010000001">
    <property type="protein sequence ID" value="MBW0136073.1"/>
    <property type="molecule type" value="Genomic_DNA"/>
</dbReference>
<dbReference type="Pfam" id="PF19927">
    <property type="entry name" value="DUF6390"/>
    <property type="match status" value="1"/>
</dbReference>
<protein>
    <submittedName>
        <fullName evidence="1">Uncharacterized protein</fullName>
    </submittedName>
</protein>
<comment type="caution">
    <text evidence="1">The sequence shown here is derived from an EMBL/GenBank/DDBJ whole genome shotgun (WGS) entry which is preliminary data.</text>
</comment>
<organism evidence="1 2">
    <name type="scientific">Pseudonocardia abyssalis</name>
    <dbReference type="NCBI Taxonomy" id="2792008"/>
    <lineage>
        <taxon>Bacteria</taxon>
        <taxon>Bacillati</taxon>
        <taxon>Actinomycetota</taxon>
        <taxon>Actinomycetes</taxon>
        <taxon>Pseudonocardiales</taxon>
        <taxon>Pseudonocardiaceae</taxon>
        <taxon>Pseudonocardia</taxon>
    </lineage>
</organism>
<dbReference type="InterPro" id="IPR045660">
    <property type="entry name" value="DUF6390"/>
</dbReference>
<proteinExistence type="predicted"/>
<evidence type="ECO:0000313" key="2">
    <source>
        <dbReference type="Proteomes" id="UP000694287"/>
    </source>
</evidence>
<sequence length="235" mass="25656">MSAGVELFARYALAPNALGFCGPPTGLGSTEREVRAAATRFSGAWPYLRVLARLTGTADPLDARLVEAYWLGRDTGVDGARFGTDLLEIIGPQAGHYWGHLTPDLLSGASGDHGFHVFAVYPWSRLLDTGLDHPRHVLDSCRIRWGTVLTRTADGVEVESRRLDWDGAALTLGSPAPERIEADHVLVGVEVGDTVALHWEWLCDRLTVEQATDLERTTRHHLAATTARLRSGEAR</sequence>
<accession>A0ABS6UUY4</accession>
<name>A0ABS6UUY4_9PSEU</name>
<dbReference type="Proteomes" id="UP000694287">
    <property type="component" value="Unassembled WGS sequence"/>
</dbReference>
<dbReference type="RefSeq" id="WP_218605182.1">
    <property type="nucleotide sequence ID" value="NZ_JADQDJ010000312.1"/>
</dbReference>
<keyword evidence="2" id="KW-1185">Reference proteome</keyword>
<gene>
    <name evidence="1" type="ORF">I4I81_17640</name>
</gene>